<keyword evidence="5" id="KW-1185">Reference proteome</keyword>
<dbReference type="Pfam" id="PF00106">
    <property type="entry name" value="adh_short"/>
    <property type="match status" value="1"/>
</dbReference>
<dbReference type="PRINTS" id="PR00080">
    <property type="entry name" value="SDRFAMILY"/>
</dbReference>
<name>A0A9N7N6B9_STRHE</name>
<dbReference type="PANTHER" id="PTHR44169">
    <property type="entry name" value="NADPH-DEPENDENT 1-ACYLDIHYDROXYACETONE PHOSPHATE REDUCTASE"/>
    <property type="match status" value="1"/>
</dbReference>
<dbReference type="OrthoDB" id="2102561at2759"/>
<protein>
    <submittedName>
        <fullName evidence="4">NAD(P)-binding Rossmann-fold superfamily protein</fullName>
    </submittedName>
</protein>
<dbReference type="EMBL" id="CACSLK010024540">
    <property type="protein sequence ID" value="CAA0823580.1"/>
    <property type="molecule type" value="Genomic_DNA"/>
</dbReference>
<evidence type="ECO:0000256" key="2">
    <source>
        <dbReference type="ARBA" id="ARBA00023002"/>
    </source>
</evidence>
<gene>
    <name evidence="4" type="ORF">SHERM_20730</name>
</gene>
<proteinExistence type="inferred from homology"/>
<reference evidence="4" key="1">
    <citation type="submission" date="2019-12" db="EMBL/GenBank/DDBJ databases">
        <authorList>
            <person name="Scholes J."/>
        </authorList>
    </citation>
    <scope>NUCLEOTIDE SEQUENCE</scope>
</reference>
<dbReference type="InterPro" id="IPR036291">
    <property type="entry name" value="NAD(P)-bd_dom_sf"/>
</dbReference>
<dbReference type="Gene3D" id="3.40.50.720">
    <property type="entry name" value="NAD(P)-binding Rossmann-like Domain"/>
    <property type="match status" value="1"/>
</dbReference>
<keyword evidence="2" id="KW-0560">Oxidoreductase</keyword>
<dbReference type="InterPro" id="IPR002347">
    <property type="entry name" value="SDR_fam"/>
</dbReference>
<organism evidence="4 5">
    <name type="scientific">Striga hermonthica</name>
    <name type="common">Purple witchweed</name>
    <name type="synonym">Buchnera hermonthica</name>
    <dbReference type="NCBI Taxonomy" id="68872"/>
    <lineage>
        <taxon>Eukaryota</taxon>
        <taxon>Viridiplantae</taxon>
        <taxon>Streptophyta</taxon>
        <taxon>Embryophyta</taxon>
        <taxon>Tracheophyta</taxon>
        <taxon>Spermatophyta</taxon>
        <taxon>Magnoliopsida</taxon>
        <taxon>eudicotyledons</taxon>
        <taxon>Gunneridae</taxon>
        <taxon>Pentapetalae</taxon>
        <taxon>asterids</taxon>
        <taxon>lamiids</taxon>
        <taxon>Lamiales</taxon>
        <taxon>Orobanchaceae</taxon>
        <taxon>Buchnereae</taxon>
        <taxon>Striga</taxon>
    </lineage>
</organism>
<evidence type="ECO:0000256" key="3">
    <source>
        <dbReference type="RuleBase" id="RU000363"/>
    </source>
</evidence>
<evidence type="ECO:0000256" key="1">
    <source>
        <dbReference type="ARBA" id="ARBA00006484"/>
    </source>
</evidence>
<sequence length="189" mass="20251">MDVYEKQVVVITGCSAGGIGHALAREFASRGCLVVATARSLASISDMQDDPRFFVQELDVSSDESVRHALSTVLERFGRIDVVVNNAGVQCVGPIAEVPLSAIEQTFNTNVFGSLRLIQAVVPHMASRKKGKIVNFGSVTALAPLPWAGTYTASKAAIHAISDTLRYAFNDLGKHLPENVVAHVMCQMP</sequence>
<dbReference type="PANTHER" id="PTHR44169:SF6">
    <property type="entry name" value="NADPH-DEPENDENT 1-ACYLDIHYDROXYACETONE PHOSPHATE REDUCTASE"/>
    <property type="match status" value="1"/>
</dbReference>
<dbReference type="InterPro" id="IPR020904">
    <property type="entry name" value="Sc_DH/Rdtase_CS"/>
</dbReference>
<comment type="caution">
    <text evidence="4">The sequence shown here is derived from an EMBL/GenBank/DDBJ whole genome shotgun (WGS) entry which is preliminary data.</text>
</comment>
<dbReference type="Proteomes" id="UP001153555">
    <property type="component" value="Unassembled WGS sequence"/>
</dbReference>
<evidence type="ECO:0000313" key="4">
    <source>
        <dbReference type="EMBL" id="CAA0823580.1"/>
    </source>
</evidence>
<accession>A0A9N7N6B9</accession>
<dbReference type="PROSITE" id="PS00061">
    <property type="entry name" value="ADH_SHORT"/>
    <property type="match status" value="1"/>
</dbReference>
<dbReference type="GO" id="GO:0005783">
    <property type="term" value="C:endoplasmic reticulum"/>
    <property type="evidence" value="ECO:0007669"/>
    <property type="project" value="TreeGrafter"/>
</dbReference>
<dbReference type="AlphaFoldDB" id="A0A9N7N6B9"/>
<comment type="similarity">
    <text evidence="1 3">Belongs to the short-chain dehydrogenases/reductases (SDR) family.</text>
</comment>
<evidence type="ECO:0000313" key="5">
    <source>
        <dbReference type="Proteomes" id="UP001153555"/>
    </source>
</evidence>
<dbReference type="GO" id="GO:0016491">
    <property type="term" value="F:oxidoreductase activity"/>
    <property type="evidence" value="ECO:0007669"/>
    <property type="project" value="UniProtKB-KW"/>
</dbReference>
<dbReference type="SUPFAM" id="SSF51735">
    <property type="entry name" value="NAD(P)-binding Rossmann-fold domains"/>
    <property type="match status" value="1"/>
</dbReference>
<dbReference type="PRINTS" id="PR00081">
    <property type="entry name" value="GDHRDH"/>
</dbReference>